<dbReference type="SUPFAM" id="SSF56112">
    <property type="entry name" value="Protein kinase-like (PK-like)"/>
    <property type="match status" value="1"/>
</dbReference>
<evidence type="ECO:0000256" key="9">
    <source>
        <dbReference type="ARBA" id="ARBA00048679"/>
    </source>
</evidence>
<keyword evidence="12" id="KW-0472">Membrane</keyword>
<comment type="catalytic activity">
    <reaction evidence="8">
        <text>L-threonyl-[protein] + ATP = O-phospho-L-threonyl-[protein] + ADP + H(+)</text>
        <dbReference type="Rhea" id="RHEA:46608"/>
        <dbReference type="Rhea" id="RHEA-COMP:11060"/>
        <dbReference type="Rhea" id="RHEA-COMP:11605"/>
        <dbReference type="ChEBI" id="CHEBI:15378"/>
        <dbReference type="ChEBI" id="CHEBI:30013"/>
        <dbReference type="ChEBI" id="CHEBI:30616"/>
        <dbReference type="ChEBI" id="CHEBI:61977"/>
        <dbReference type="ChEBI" id="CHEBI:456216"/>
        <dbReference type="EC" id="2.7.11.1"/>
    </reaction>
</comment>
<accession>A0A0A0JPE1</accession>
<keyword evidence="3" id="KW-0808">Transferase</keyword>
<comment type="catalytic activity">
    <reaction evidence="9">
        <text>L-seryl-[protein] + ATP = O-phospho-L-seryl-[protein] + ADP + H(+)</text>
        <dbReference type="Rhea" id="RHEA:17989"/>
        <dbReference type="Rhea" id="RHEA-COMP:9863"/>
        <dbReference type="Rhea" id="RHEA-COMP:11604"/>
        <dbReference type="ChEBI" id="CHEBI:15378"/>
        <dbReference type="ChEBI" id="CHEBI:29999"/>
        <dbReference type="ChEBI" id="CHEBI:30616"/>
        <dbReference type="ChEBI" id="CHEBI:83421"/>
        <dbReference type="ChEBI" id="CHEBI:456216"/>
        <dbReference type="EC" id="2.7.11.1"/>
    </reaction>
</comment>
<dbReference type="GO" id="GO:0005524">
    <property type="term" value="F:ATP binding"/>
    <property type="evidence" value="ECO:0007669"/>
    <property type="project" value="UniProtKB-UniRule"/>
</dbReference>
<feature type="compositionally biased region" description="Pro residues" evidence="11">
    <location>
        <begin position="585"/>
        <end position="603"/>
    </location>
</feature>
<dbReference type="GO" id="GO:0045717">
    <property type="term" value="P:negative regulation of fatty acid biosynthetic process"/>
    <property type="evidence" value="ECO:0007669"/>
    <property type="project" value="UniProtKB-ARBA"/>
</dbReference>
<dbReference type="PROSITE" id="PS00108">
    <property type="entry name" value="PROTEIN_KINASE_ST"/>
    <property type="match status" value="1"/>
</dbReference>
<gene>
    <name evidence="15" type="ORF">N803_13855</name>
</gene>
<evidence type="ECO:0000256" key="3">
    <source>
        <dbReference type="ARBA" id="ARBA00022679"/>
    </source>
</evidence>
<evidence type="ECO:0000256" key="1">
    <source>
        <dbReference type="ARBA" id="ARBA00012513"/>
    </source>
</evidence>
<protein>
    <recommendedName>
        <fullName evidence="1">non-specific serine/threonine protein kinase</fullName>
        <ecNumber evidence="1">2.7.11.1</ecNumber>
    </recommendedName>
</protein>
<dbReference type="InterPro" id="IPR005543">
    <property type="entry name" value="PASTA_dom"/>
</dbReference>
<keyword evidence="16" id="KW-1185">Reference proteome</keyword>
<dbReference type="InterPro" id="IPR011009">
    <property type="entry name" value="Kinase-like_dom_sf"/>
</dbReference>
<evidence type="ECO:0000256" key="10">
    <source>
        <dbReference type="PROSITE-ProRule" id="PRU10141"/>
    </source>
</evidence>
<dbReference type="SMART" id="SM00220">
    <property type="entry name" value="S_TKc"/>
    <property type="match status" value="1"/>
</dbReference>
<dbReference type="FunFam" id="3.30.200.20:FF:000035">
    <property type="entry name" value="Serine/threonine protein kinase Stk1"/>
    <property type="match status" value="1"/>
</dbReference>
<evidence type="ECO:0000313" key="15">
    <source>
        <dbReference type="EMBL" id="KGN37466.1"/>
    </source>
</evidence>
<organism evidence="15 16">
    <name type="scientific">Knoellia subterranea KCTC 19937</name>
    <dbReference type="NCBI Taxonomy" id="1385521"/>
    <lineage>
        <taxon>Bacteria</taxon>
        <taxon>Bacillati</taxon>
        <taxon>Actinomycetota</taxon>
        <taxon>Actinomycetes</taxon>
        <taxon>Micrococcales</taxon>
        <taxon>Intrasporangiaceae</taxon>
        <taxon>Knoellia</taxon>
    </lineage>
</organism>
<dbReference type="FunFam" id="1.10.510.10:FF:000021">
    <property type="entry name" value="Serine/threonine protein kinase"/>
    <property type="match status" value="1"/>
</dbReference>
<feature type="compositionally biased region" description="Low complexity" evidence="11">
    <location>
        <begin position="604"/>
        <end position="618"/>
    </location>
</feature>
<dbReference type="InterPro" id="IPR008271">
    <property type="entry name" value="Ser/Thr_kinase_AS"/>
</dbReference>
<dbReference type="Gene3D" id="3.30.200.20">
    <property type="entry name" value="Phosphorylase Kinase, domain 1"/>
    <property type="match status" value="1"/>
</dbReference>
<sequence length="626" mass="65598">MSEDPLLLGGRYEVGELIGRGGMAEVHLGHDTRLGRPVAIKMLRSDLARDQSFLKRFRREAQSSAGLNHASIVAVYDSGEDHSVESGGAKVAVPYMVMEYVEGRTLREVLTDRGKLPTEEAARITEGVLDALAYSHRMGIVHRDIKPANVMIAGDGSVKVMDFGIARAIADTAATMTQTQAVIGTAQYLSPEQAQGQAVDARSDLYSAGCMLYELLTGRPPFVGDSPVSIAYQHVGEKPVAPSTREEGIGEDLDAVVLHSLVKDREKRYQDAGAFRADLQAARLGRPVSSEAHTSLAALTAAPAVVGTSEPTEVYAAQTRPKDDSPAALAAVGATTDMFPATVGPEGPRKRHRTAYALIAAAVVGLIALLSFGIMQYMEVQAEANKVSVPPLEGKPRATAVAELRRLGLEFTETTARSDDVLEDSVISTNPAAGARVDPETTKVALVISLGPNTVAVPNVAGMTVAEATSALEKLKLTVGTTTKVDTDDQPKDRVVSTEPAIGTSVAPGAPVALKVSTGQVVVPDLVDKTADEASTLLFSIGLKSKTRYEQTSRAAVGTVIGQDPDKEEKVDVGTEVTIVVAQKAPPPPVTRSPSPSSTPTPSPTTSGSPTPTPSGTATPPPSGLR</sequence>
<proteinExistence type="predicted"/>
<evidence type="ECO:0000256" key="12">
    <source>
        <dbReference type="SAM" id="Phobius"/>
    </source>
</evidence>
<feature type="binding site" evidence="10">
    <location>
        <position position="41"/>
    </location>
    <ligand>
        <name>ATP</name>
        <dbReference type="ChEBI" id="CHEBI:30616"/>
    </ligand>
</feature>
<dbReference type="eggNOG" id="COG0515">
    <property type="taxonomic scope" value="Bacteria"/>
</dbReference>
<keyword evidence="4" id="KW-0677">Repeat</keyword>
<evidence type="ECO:0000256" key="2">
    <source>
        <dbReference type="ARBA" id="ARBA00022527"/>
    </source>
</evidence>
<dbReference type="PANTHER" id="PTHR43289:SF6">
    <property type="entry name" value="SERINE_THREONINE-PROTEIN KINASE NEKL-3"/>
    <property type="match status" value="1"/>
</dbReference>
<dbReference type="NCBIfam" id="NF033483">
    <property type="entry name" value="PknB_PASTA_kin"/>
    <property type="match status" value="1"/>
</dbReference>
<dbReference type="Proteomes" id="UP000030011">
    <property type="component" value="Unassembled WGS sequence"/>
</dbReference>
<feature type="region of interest" description="Disordered" evidence="11">
    <location>
        <begin position="580"/>
        <end position="626"/>
    </location>
</feature>
<evidence type="ECO:0000256" key="4">
    <source>
        <dbReference type="ARBA" id="ARBA00022737"/>
    </source>
</evidence>
<dbReference type="SMART" id="SM00740">
    <property type="entry name" value="PASTA"/>
    <property type="match status" value="3"/>
</dbReference>
<evidence type="ECO:0000256" key="5">
    <source>
        <dbReference type="ARBA" id="ARBA00022741"/>
    </source>
</evidence>
<evidence type="ECO:0000256" key="8">
    <source>
        <dbReference type="ARBA" id="ARBA00047899"/>
    </source>
</evidence>
<dbReference type="Pfam" id="PF00069">
    <property type="entry name" value="Pkinase"/>
    <property type="match status" value="1"/>
</dbReference>
<dbReference type="Gene3D" id="1.10.510.10">
    <property type="entry name" value="Transferase(Phosphotransferase) domain 1"/>
    <property type="match status" value="1"/>
</dbReference>
<dbReference type="PANTHER" id="PTHR43289">
    <property type="entry name" value="MITOGEN-ACTIVATED PROTEIN KINASE KINASE KINASE 20-RELATED"/>
    <property type="match status" value="1"/>
</dbReference>
<keyword evidence="6 15" id="KW-0418">Kinase</keyword>
<dbReference type="Pfam" id="PF03793">
    <property type="entry name" value="PASTA"/>
    <property type="match status" value="3"/>
</dbReference>
<feature type="domain" description="PASTA" evidence="14">
    <location>
        <begin position="451"/>
        <end position="518"/>
    </location>
</feature>
<keyword evidence="7 10" id="KW-0067">ATP-binding</keyword>
<dbReference type="AlphaFoldDB" id="A0A0A0JPE1"/>
<dbReference type="EC" id="2.7.11.1" evidence="1"/>
<name>A0A0A0JPE1_9MICO</name>
<keyword evidence="12" id="KW-0812">Transmembrane</keyword>
<dbReference type="CDD" id="cd06577">
    <property type="entry name" value="PASTA_pknB"/>
    <property type="match status" value="3"/>
</dbReference>
<evidence type="ECO:0000256" key="11">
    <source>
        <dbReference type="SAM" id="MobiDB-lite"/>
    </source>
</evidence>
<dbReference type="OrthoDB" id="9762169at2"/>
<keyword evidence="5 10" id="KW-0547">Nucleotide-binding</keyword>
<evidence type="ECO:0000259" key="13">
    <source>
        <dbReference type="PROSITE" id="PS50011"/>
    </source>
</evidence>
<keyword evidence="12" id="KW-1133">Transmembrane helix</keyword>
<dbReference type="RefSeq" id="WP_035904847.1">
    <property type="nucleotide sequence ID" value="NZ_AVPK01000005.1"/>
</dbReference>
<evidence type="ECO:0000256" key="6">
    <source>
        <dbReference type="ARBA" id="ARBA00022777"/>
    </source>
</evidence>
<evidence type="ECO:0000256" key="7">
    <source>
        <dbReference type="ARBA" id="ARBA00022840"/>
    </source>
</evidence>
<dbReference type="GO" id="GO:0004674">
    <property type="term" value="F:protein serine/threonine kinase activity"/>
    <property type="evidence" value="ECO:0007669"/>
    <property type="project" value="UniProtKB-KW"/>
</dbReference>
<feature type="domain" description="PASTA" evidence="14">
    <location>
        <begin position="519"/>
        <end position="583"/>
    </location>
</feature>
<dbReference type="InterPro" id="IPR017441">
    <property type="entry name" value="Protein_kinase_ATP_BS"/>
</dbReference>
<dbReference type="EMBL" id="AVPK01000005">
    <property type="protein sequence ID" value="KGN37466.1"/>
    <property type="molecule type" value="Genomic_DNA"/>
</dbReference>
<dbReference type="PROSITE" id="PS50011">
    <property type="entry name" value="PROTEIN_KINASE_DOM"/>
    <property type="match status" value="1"/>
</dbReference>
<evidence type="ECO:0000259" key="14">
    <source>
        <dbReference type="PROSITE" id="PS51178"/>
    </source>
</evidence>
<feature type="domain" description="Protein kinase" evidence="13">
    <location>
        <begin position="12"/>
        <end position="296"/>
    </location>
</feature>
<dbReference type="CDD" id="cd14014">
    <property type="entry name" value="STKc_PknB_like"/>
    <property type="match status" value="1"/>
</dbReference>
<dbReference type="STRING" id="1385521.N803_13855"/>
<evidence type="ECO:0000313" key="16">
    <source>
        <dbReference type="Proteomes" id="UP000030011"/>
    </source>
</evidence>
<reference evidence="15 16" key="1">
    <citation type="submission" date="2013-08" db="EMBL/GenBank/DDBJ databases">
        <title>The genome sequence of Knoellia subterranea.</title>
        <authorList>
            <person name="Zhu W."/>
            <person name="Wang G."/>
        </authorList>
    </citation>
    <scope>NUCLEOTIDE SEQUENCE [LARGE SCALE GENOMIC DNA]</scope>
    <source>
        <strain evidence="15 16">KCTC 19937</strain>
    </source>
</reference>
<comment type="caution">
    <text evidence="15">The sequence shown here is derived from an EMBL/GenBank/DDBJ whole genome shotgun (WGS) entry which is preliminary data.</text>
</comment>
<dbReference type="InterPro" id="IPR000719">
    <property type="entry name" value="Prot_kinase_dom"/>
</dbReference>
<keyword evidence="2 15" id="KW-0723">Serine/threonine-protein kinase</keyword>
<dbReference type="PROSITE" id="PS00107">
    <property type="entry name" value="PROTEIN_KINASE_ATP"/>
    <property type="match status" value="1"/>
</dbReference>
<dbReference type="Gene3D" id="3.30.10.20">
    <property type="match status" value="3"/>
</dbReference>
<feature type="domain" description="PASTA" evidence="14">
    <location>
        <begin position="383"/>
        <end position="450"/>
    </location>
</feature>
<dbReference type="PROSITE" id="PS51178">
    <property type="entry name" value="PASTA"/>
    <property type="match status" value="3"/>
</dbReference>
<feature type="transmembrane region" description="Helical" evidence="12">
    <location>
        <begin position="355"/>
        <end position="378"/>
    </location>
</feature>